<evidence type="ECO:0000313" key="2">
    <source>
        <dbReference type="Proteomes" id="UP000184063"/>
    </source>
</evidence>
<reference evidence="2" key="1">
    <citation type="journal article" date="2017" name="Genome Biol.">
        <title>Comparative genomics reveals high biological diversity and specific adaptations in the industrially and medically important fungal genus Aspergillus.</title>
        <authorList>
            <person name="de Vries R.P."/>
            <person name="Riley R."/>
            <person name="Wiebenga A."/>
            <person name="Aguilar-Osorio G."/>
            <person name="Amillis S."/>
            <person name="Uchima C.A."/>
            <person name="Anderluh G."/>
            <person name="Asadollahi M."/>
            <person name="Askin M."/>
            <person name="Barry K."/>
            <person name="Battaglia E."/>
            <person name="Bayram O."/>
            <person name="Benocci T."/>
            <person name="Braus-Stromeyer S.A."/>
            <person name="Caldana C."/>
            <person name="Canovas D."/>
            <person name="Cerqueira G.C."/>
            <person name="Chen F."/>
            <person name="Chen W."/>
            <person name="Choi C."/>
            <person name="Clum A."/>
            <person name="Dos Santos R.A."/>
            <person name="Damasio A.R."/>
            <person name="Diallinas G."/>
            <person name="Emri T."/>
            <person name="Fekete E."/>
            <person name="Flipphi M."/>
            <person name="Freyberg S."/>
            <person name="Gallo A."/>
            <person name="Gournas C."/>
            <person name="Habgood R."/>
            <person name="Hainaut M."/>
            <person name="Harispe M.L."/>
            <person name="Henrissat B."/>
            <person name="Hilden K.S."/>
            <person name="Hope R."/>
            <person name="Hossain A."/>
            <person name="Karabika E."/>
            <person name="Karaffa L."/>
            <person name="Karanyi Z."/>
            <person name="Krasevec N."/>
            <person name="Kuo A."/>
            <person name="Kusch H."/>
            <person name="LaButti K."/>
            <person name="Lagendijk E.L."/>
            <person name="Lapidus A."/>
            <person name="Levasseur A."/>
            <person name="Lindquist E."/>
            <person name="Lipzen A."/>
            <person name="Logrieco A.F."/>
            <person name="MacCabe A."/>
            <person name="Maekelae M.R."/>
            <person name="Malavazi I."/>
            <person name="Melin P."/>
            <person name="Meyer V."/>
            <person name="Mielnichuk N."/>
            <person name="Miskei M."/>
            <person name="Molnar A.P."/>
            <person name="Mule G."/>
            <person name="Ngan C.Y."/>
            <person name="Orejas M."/>
            <person name="Orosz E."/>
            <person name="Ouedraogo J.P."/>
            <person name="Overkamp K.M."/>
            <person name="Park H.-S."/>
            <person name="Perrone G."/>
            <person name="Piumi F."/>
            <person name="Punt P.J."/>
            <person name="Ram A.F."/>
            <person name="Ramon A."/>
            <person name="Rauscher S."/>
            <person name="Record E."/>
            <person name="Riano-Pachon D.M."/>
            <person name="Robert V."/>
            <person name="Roehrig J."/>
            <person name="Ruller R."/>
            <person name="Salamov A."/>
            <person name="Salih N.S."/>
            <person name="Samson R.A."/>
            <person name="Sandor E."/>
            <person name="Sanguinetti M."/>
            <person name="Schuetze T."/>
            <person name="Sepcic K."/>
            <person name="Shelest E."/>
            <person name="Sherlock G."/>
            <person name="Sophianopoulou V."/>
            <person name="Squina F.M."/>
            <person name="Sun H."/>
            <person name="Susca A."/>
            <person name="Todd R.B."/>
            <person name="Tsang A."/>
            <person name="Unkles S.E."/>
            <person name="van de Wiele N."/>
            <person name="van Rossen-Uffink D."/>
            <person name="Oliveira J.V."/>
            <person name="Vesth T.C."/>
            <person name="Visser J."/>
            <person name="Yu J.-H."/>
            <person name="Zhou M."/>
            <person name="Andersen M.R."/>
            <person name="Archer D.B."/>
            <person name="Baker S.E."/>
            <person name="Benoit I."/>
            <person name="Brakhage A.A."/>
            <person name="Braus G.H."/>
            <person name="Fischer R."/>
            <person name="Frisvad J.C."/>
            <person name="Goldman G.H."/>
            <person name="Houbraken J."/>
            <person name="Oakley B."/>
            <person name="Pocsi I."/>
            <person name="Scazzocchio C."/>
            <person name="Seiboth B."/>
            <person name="vanKuyk P.A."/>
            <person name="Wortman J."/>
            <person name="Dyer P.S."/>
            <person name="Grigoriev I.V."/>
        </authorList>
    </citation>
    <scope>NUCLEOTIDE SEQUENCE [LARGE SCALE GENOMIC DNA]</scope>
    <source>
        <strain evidence="2">CBS 106.47</strain>
    </source>
</reference>
<accession>A0A1M3TZH9</accession>
<organism evidence="1 2">
    <name type="scientific">Aspergillus luchuensis (strain CBS 106.47)</name>
    <dbReference type="NCBI Taxonomy" id="1137211"/>
    <lineage>
        <taxon>Eukaryota</taxon>
        <taxon>Fungi</taxon>
        <taxon>Dikarya</taxon>
        <taxon>Ascomycota</taxon>
        <taxon>Pezizomycotina</taxon>
        <taxon>Eurotiomycetes</taxon>
        <taxon>Eurotiomycetidae</taxon>
        <taxon>Eurotiales</taxon>
        <taxon>Aspergillaceae</taxon>
        <taxon>Aspergillus</taxon>
        <taxon>Aspergillus subgen. Circumdati</taxon>
    </lineage>
</organism>
<protein>
    <submittedName>
        <fullName evidence="1">Uncharacterized protein</fullName>
    </submittedName>
</protein>
<dbReference type="EMBL" id="KV878236">
    <property type="protein sequence ID" value="OJZ92034.1"/>
    <property type="molecule type" value="Genomic_DNA"/>
</dbReference>
<name>A0A1M3TZH9_ASPLC</name>
<evidence type="ECO:0000313" key="1">
    <source>
        <dbReference type="EMBL" id="OJZ92034.1"/>
    </source>
</evidence>
<sequence>MPTRQSSYLGLEIPLLRLLVWFGTLLGSVSSALSGHKLASTDHVAIPLPKYAH</sequence>
<dbReference type="AlphaFoldDB" id="A0A1M3TZH9"/>
<dbReference type="Proteomes" id="UP000184063">
    <property type="component" value="Unassembled WGS sequence"/>
</dbReference>
<gene>
    <name evidence="1" type="ORF">ASPFODRAFT_39259</name>
</gene>
<proteinExistence type="predicted"/>
<dbReference type="VEuPathDB" id="FungiDB:ASPFODRAFT_39259"/>